<organism evidence="1 2">
    <name type="scientific">Bowmanella yangjiangensis</name>
    <dbReference type="NCBI Taxonomy" id="2811230"/>
    <lineage>
        <taxon>Bacteria</taxon>
        <taxon>Pseudomonadati</taxon>
        <taxon>Pseudomonadota</taxon>
        <taxon>Gammaproteobacteria</taxon>
        <taxon>Alteromonadales</taxon>
        <taxon>Alteromonadaceae</taxon>
        <taxon>Bowmanella</taxon>
    </lineage>
</organism>
<dbReference type="RefSeq" id="WP_206593641.1">
    <property type="nucleotide sequence ID" value="NZ_JAFKCS010000006.1"/>
</dbReference>
<sequence>MLMGSALLDWMDFEQAPQLSNKTFGLRYQGCLPAMHFTLSLARQQDYAEQPIDDNATYGLTQLDCG</sequence>
<evidence type="ECO:0000313" key="2">
    <source>
        <dbReference type="Proteomes" id="UP000663992"/>
    </source>
</evidence>
<reference evidence="1 2" key="1">
    <citation type="submission" date="2021-03" db="EMBL/GenBank/DDBJ databases">
        <title>novel species isolated from a fishpond in China.</title>
        <authorList>
            <person name="Lu H."/>
            <person name="Cai Z."/>
        </authorList>
    </citation>
    <scope>NUCLEOTIDE SEQUENCE [LARGE SCALE GENOMIC DNA]</scope>
    <source>
        <strain evidence="1 2">Y57</strain>
    </source>
</reference>
<protein>
    <submittedName>
        <fullName evidence="1">Uncharacterized protein</fullName>
    </submittedName>
</protein>
<evidence type="ECO:0000313" key="1">
    <source>
        <dbReference type="EMBL" id="MBN7819797.1"/>
    </source>
</evidence>
<comment type="caution">
    <text evidence="1">The sequence shown here is derived from an EMBL/GenBank/DDBJ whole genome shotgun (WGS) entry which is preliminary data.</text>
</comment>
<proteinExistence type="predicted"/>
<accession>A0ABS3CRS0</accession>
<gene>
    <name evidence="1" type="ORF">J0A65_07965</name>
</gene>
<dbReference type="EMBL" id="JAFKCS010000006">
    <property type="protein sequence ID" value="MBN7819797.1"/>
    <property type="molecule type" value="Genomic_DNA"/>
</dbReference>
<keyword evidence="2" id="KW-1185">Reference proteome</keyword>
<dbReference type="Proteomes" id="UP000663992">
    <property type="component" value="Unassembled WGS sequence"/>
</dbReference>
<name>A0ABS3CRS0_9ALTE</name>